<name>A0A1I2C620_9ACTN</name>
<accession>A0A1I2C620</accession>
<dbReference type="EMBL" id="FOMZ01000019">
    <property type="protein sequence ID" value="SFE63737.1"/>
    <property type="molecule type" value="Genomic_DNA"/>
</dbReference>
<protein>
    <submittedName>
        <fullName evidence="1">Uncharacterized protein</fullName>
    </submittedName>
</protein>
<reference evidence="2" key="1">
    <citation type="submission" date="2016-10" db="EMBL/GenBank/DDBJ databases">
        <authorList>
            <person name="Varghese N."/>
            <person name="Submissions S."/>
        </authorList>
    </citation>
    <scope>NUCLEOTIDE SEQUENCE [LARGE SCALE GENOMIC DNA]</scope>
    <source>
        <strain evidence="2">DSM 45004</strain>
    </source>
</reference>
<evidence type="ECO:0000313" key="1">
    <source>
        <dbReference type="EMBL" id="SFE63737.1"/>
    </source>
</evidence>
<dbReference type="AlphaFoldDB" id="A0A1I2C620"/>
<evidence type="ECO:0000313" key="2">
    <source>
        <dbReference type="Proteomes" id="UP000198716"/>
    </source>
</evidence>
<proteinExistence type="predicted"/>
<gene>
    <name evidence="1" type="ORF">SAMN04487819_11943</name>
</gene>
<sequence>MPSLAELPVPRPRFVIGTDSWTIHATASYKHAESARAGRGFVACFCGETIGLAPYPPERILGNRHHYCPVCFQHLIAGSDHPPSPLNSYEPWLLELVALDAPSPTASTSEWSAIPCRQQRRGRAVLRLKPTAQGIAILAPAPAAASLLTVTEARQLRDALDGAIATTETEDAPCSFHS</sequence>
<dbReference type="Proteomes" id="UP000198716">
    <property type="component" value="Unassembled WGS sequence"/>
</dbReference>
<keyword evidence="2" id="KW-1185">Reference proteome</keyword>
<organism evidence="1 2">
    <name type="scientific">Actinopolyspora alba</name>
    <dbReference type="NCBI Taxonomy" id="673379"/>
    <lineage>
        <taxon>Bacteria</taxon>
        <taxon>Bacillati</taxon>
        <taxon>Actinomycetota</taxon>
        <taxon>Actinomycetes</taxon>
        <taxon>Actinopolysporales</taxon>
        <taxon>Actinopolysporaceae</taxon>
        <taxon>Actinopolyspora</taxon>
        <taxon>Actinopolyspora alba group</taxon>
    </lineage>
</organism>
<dbReference type="RefSeq" id="WP_175496981.1">
    <property type="nucleotide sequence ID" value="NZ_FOMZ01000019.1"/>
</dbReference>